<protein>
    <submittedName>
        <fullName evidence="2">Glycosyl transferase family 1</fullName>
    </submittedName>
</protein>
<dbReference type="AlphaFoldDB" id="A0A0C1ZCP4"/>
<dbReference type="InterPro" id="IPR028098">
    <property type="entry name" value="Glyco_trans_4-like_N"/>
</dbReference>
<dbReference type="PANTHER" id="PTHR12526">
    <property type="entry name" value="GLYCOSYLTRANSFERASE"/>
    <property type="match status" value="1"/>
</dbReference>
<evidence type="ECO:0000259" key="1">
    <source>
        <dbReference type="Pfam" id="PF13439"/>
    </source>
</evidence>
<dbReference type="PATRIC" id="fig|1229493.5.peg.141"/>
<dbReference type="EMBL" id="JPRD01000011">
    <property type="protein sequence ID" value="KIF53819.1"/>
    <property type="molecule type" value="Genomic_DNA"/>
</dbReference>
<name>A0A0C1ZCP4_9VIBR</name>
<evidence type="ECO:0000313" key="3">
    <source>
        <dbReference type="Proteomes" id="UP000031586"/>
    </source>
</evidence>
<keyword evidence="2" id="KW-0808">Transferase</keyword>
<dbReference type="Pfam" id="PF13692">
    <property type="entry name" value="Glyco_trans_1_4"/>
    <property type="match status" value="1"/>
</dbReference>
<dbReference type="Gene3D" id="3.40.50.2000">
    <property type="entry name" value="Glycogen Phosphorylase B"/>
    <property type="match status" value="2"/>
</dbReference>
<evidence type="ECO:0000313" key="2">
    <source>
        <dbReference type="EMBL" id="KIF53819.1"/>
    </source>
</evidence>
<dbReference type="GO" id="GO:0016757">
    <property type="term" value="F:glycosyltransferase activity"/>
    <property type="evidence" value="ECO:0007669"/>
    <property type="project" value="UniProtKB-ARBA"/>
</dbReference>
<accession>A0A0C1ZCP4</accession>
<dbReference type="CDD" id="cd03801">
    <property type="entry name" value="GT4_PimA-like"/>
    <property type="match status" value="1"/>
</dbReference>
<reference evidence="2 3" key="1">
    <citation type="submission" date="2014-07" db="EMBL/GenBank/DDBJ databases">
        <title>Unique and conserved regions in Vibrio harveyi and related species in comparison with the shrimp pathogen Vibrio harveyi CAIM 1792.</title>
        <authorList>
            <person name="Espinoza-Valles I."/>
            <person name="Vora G."/>
            <person name="Leekitcharoenphon P."/>
            <person name="Ussery D."/>
            <person name="Hoj L."/>
            <person name="Gomez-Gil B."/>
        </authorList>
    </citation>
    <scope>NUCLEOTIDE SEQUENCE [LARGE SCALE GENOMIC DNA]</scope>
    <source>
        <strain evidence="3">CAIM 1854 / LMG 25443</strain>
    </source>
</reference>
<dbReference type="SUPFAM" id="SSF53756">
    <property type="entry name" value="UDP-Glycosyltransferase/glycogen phosphorylase"/>
    <property type="match status" value="1"/>
</dbReference>
<dbReference type="Proteomes" id="UP000031586">
    <property type="component" value="Unassembled WGS sequence"/>
</dbReference>
<proteinExistence type="predicted"/>
<dbReference type="Pfam" id="PF13439">
    <property type="entry name" value="Glyco_transf_4"/>
    <property type="match status" value="1"/>
</dbReference>
<gene>
    <name evidence="2" type="ORF">H735_05385</name>
</gene>
<sequence>MKLISNNLEIPVVGEVWILLDSRIYGGIESHVVELATGLQSFHANVRVVLVVEYDPPAPLIDKLNQAQIPVSYLWHLCPKSERSKTIPVKQITGAVAEHQPSVIHTHGYKAALLARSAKLFTRTFPRLISTYHAGETPTGKVWVYDWLDRYSARLSDHSFAVSQAIQDKLPTQSELLNNFVTIPEQHCRYKEIAFVGRLSHEKGADRFIDIARQIPDIEFSIYGDGPEKPRVVESAPTNVIFHGHQSDMDAVWRNISVLVISSRYEGLPMAALEAMARGIVVISLDVGRLPDLIQDGQNGFLAHDIPALTDKINNWLEMSHSEQYPMRHKAIETIKAHYSSRSIIPILIERYQIENHT</sequence>
<dbReference type="PANTHER" id="PTHR12526:SF630">
    <property type="entry name" value="GLYCOSYLTRANSFERASE"/>
    <property type="match status" value="1"/>
</dbReference>
<feature type="domain" description="Glycosyltransferase subfamily 4-like N-terminal" evidence="1">
    <location>
        <begin position="25"/>
        <end position="170"/>
    </location>
</feature>
<comment type="caution">
    <text evidence="2">The sequence shown here is derived from an EMBL/GenBank/DDBJ whole genome shotgun (WGS) entry which is preliminary data.</text>
</comment>
<organism evidence="2 3">
    <name type="scientific">Vibrio owensii CAIM 1854 = LMG 25443</name>
    <dbReference type="NCBI Taxonomy" id="1229493"/>
    <lineage>
        <taxon>Bacteria</taxon>
        <taxon>Pseudomonadati</taxon>
        <taxon>Pseudomonadota</taxon>
        <taxon>Gammaproteobacteria</taxon>
        <taxon>Vibrionales</taxon>
        <taxon>Vibrionaceae</taxon>
        <taxon>Vibrio</taxon>
    </lineage>
</organism>
<dbReference type="RefSeq" id="WP_020198011.1">
    <property type="nucleotide sequence ID" value="NZ_BAOH01000182.1"/>
</dbReference>